<dbReference type="Proteomes" id="UP000178449">
    <property type="component" value="Unassembled WGS sequence"/>
</dbReference>
<proteinExistence type="inferred from homology"/>
<dbReference type="NCBIfam" id="TIGR02129">
    <property type="entry name" value="hisA_euk"/>
    <property type="match status" value="1"/>
</dbReference>
<sequence>MRFRPCIDLHQGKVKQIVGSSLGGELKTNFVSERSAKWYASQYQKDGLLGGHVIQLGPGNLEAAQEALSAFPQGLQLGGGVTEDNASLWLDQGAQAVIVTSYVFTQGQLDQTRLSRLNQKIGKKHLVLDLSCRKKDGKYWVVSDLWQKFTNLEVCPMTLDQLAGQCDEFLIHAVDVEGKGLGIDEDLLNILGSWSGLKMTYAGGVRNWDDIGKIKTLGQSAIDFTVGSALDLFGGEGLKYADLVARQESGF</sequence>
<comment type="caution">
    <text evidence="7">The sequence shown here is derived from an EMBL/GenBank/DDBJ whole genome shotgun (WGS) entry which is preliminary data.</text>
</comment>
<reference evidence="7 8" key="1">
    <citation type="journal article" date="2016" name="Nat. Commun.">
        <title>Thousands of microbial genomes shed light on interconnected biogeochemical processes in an aquifer system.</title>
        <authorList>
            <person name="Anantharaman K."/>
            <person name="Brown C.T."/>
            <person name="Hug L.A."/>
            <person name="Sharon I."/>
            <person name="Castelle C.J."/>
            <person name="Probst A.J."/>
            <person name="Thomas B.C."/>
            <person name="Singh A."/>
            <person name="Wilkins M.J."/>
            <person name="Karaoz U."/>
            <person name="Brodie E.L."/>
            <person name="Williams K.H."/>
            <person name="Hubbard S.S."/>
            <person name="Banfield J.F."/>
        </authorList>
    </citation>
    <scope>NUCLEOTIDE SEQUENCE [LARGE SCALE GENOMIC DNA]</scope>
</reference>
<dbReference type="Pfam" id="PF00977">
    <property type="entry name" value="His_biosynth"/>
    <property type="match status" value="1"/>
</dbReference>
<dbReference type="InterPro" id="IPR044524">
    <property type="entry name" value="Isoase_HisA-like"/>
</dbReference>
<name>A0A1F6GG65_9PROT</name>
<dbReference type="InterPro" id="IPR013785">
    <property type="entry name" value="Aldolase_TIM"/>
</dbReference>
<evidence type="ECO:0000313" key="7">
    <source>
        <dbReference type="EMBL" id="OGG97101.1"/>
    </source>
</evidence>
<dbReference type="GO" id="GO:0003949">
    <property type="term" value="F:1-(5-phosphoribosyl)-5-[(5-phosphoribosylamino)methylideneamino]imidazole-4-carboxamide isomerase activity"/>
    <property type="evidence" value="ECO:0007669"/>
    <property type="project" value="InterPro"/>
</dbReference>
<dbReference type="STRING" id="1817772.A2527_13185"/>
<dbReference type="AlphaFoldDB" id="A0A1F6GG65"/>
<comment type="pathway">
    <text evidence="5">Amino-acid biosynthesis.</text>
</comment>
<dbReference type="GO" id="GO:0000105">
    <property type="term" value="P:L-histidine biosynthetic process"/>
    <property type="evidence" value="ECO:0007669"/>
    <property type="project" value="UniProtKB-KW"/>
</dbReference>
<evidence type="ECO:0000256" key="1">
    <source>
        <dbReference type="ARBA" id="ARBA00009667"/>
    </source>
</evidence>
<dbReference type="InterPro" id="IPR006062">
    <property type="entry name" value="His_biosynth"/>
</dbReference>
<dbReference type="GO" id="GO:0000162">
    <property type="term" value="P:L-tryptophan biosynthetic process"/>
    <property type="evidence" value="ECO:0007669"/>
    <property type="project" value="TreeGrafter"/>
</dbReference>
<evidence type="ECO:0000313" key="8">
    <source>
        <dbReference type="Proteomes" id="UP000178449"/>
    </source>
</evidence>
<dbReference type="CDD" id="cd04723">
    <property type="entry name" value="HisA_HisF"/>
    <property type="match status" value="1"/>
</dbReference>
<evidence type="ECO:0000256" key="3">
    <source>
        <dbReference type="ARBA" id="ARBA00023102"/>
    </source>
</evidence>
<keyword evidence="4 7" id="KW-0413">Isomerase</keyword>
<evidence type="ECO:0000256" key="5">
    <source>
        <dbReference type="ARBA" id="ARBA00029440"/>
    </source>
</evidence>
<evidence type="ECO:0000256" key="2">
    <source>
        <dbReference type="ARBA" id="ARBA00022605"/>
    </source>
</evidence>
<dbReference type="Gene3D" id="3.20.20.70">
    <property type="entry name" value="Aldolase class I"/>
    <property type="match status" value="1"/>
</dbReference>
<keyword evidence="3 6" id="KW-0368">Histidine biosynthesis</keyword>
<evidence type="ECO:0000256" key="4">
    <source>
        <dbReference type="ARBA" id="ARBA00023235"/>
    </source>
</evidence>
<protein>
    <submittedName>
        <fullName evidence="7">Phosphoribosylformimino-5-aminoimidazole carboxamide ribotide isomerase</fullName>
    </submittedName>
</protein>
<dbReference type="PANTHER" id="PTHR43090">
    <property type="entry name" value="1-(5-PHOSPHORIBOSYL)-5-[(5-PHOSPHORIBOSYLAMINO)METHYLIDENEAMINO] IMIDAZOLE-4-CARBOXAMIDE ISOMERASE"/>
    <property type="match status" value="1"/>
</dbReference>
<gene>
    <name evidence="7" type="ORF">A2527_13185</name>
</gene>
<dbReference type="InterPro" id="IPR011060">
    <property type="entry name" value="RibuloseP-bd_barrel"/>
</dbReference>
<dbReference type="EMBL" id="MFNE01000005">
    <property type="protein sequence ID" value="OGG97101.1"/>
    <property type="molecule type" value="Genomic_DNA"/>
</dbReference>
<dbReference type="PANTHER" id="PTHR43090:SF2">
    <property type="entry name" value="1-(5-PHOSPHORIBOSYL)-5-[(5-PHOSPHORIBOSYLAMINO)METHYLIDENEAMINO] IMIDAZOLE-4-CARBOXAMIDE ISOMERASE"/>
    <property type="match status" value="1"/>
</dbReference>
<keyword evidence="2 6" id="KW-0028">Amino-acid biosynthesis</keyword>
<organism evidence="7 8">
    <name type="scientific">Candidatus Lambdaproteobacteria bacterium RIFOXYD2_FULL_50_16</name>
    <dbReference type="NCBI Taxonomy" id="1817772"/>
    <lineage>
        <taxon>Bacteria</taxon>
        <taxon>Pseudomonadati</taxon>
        <taxon>Pseudomonadota</taxon>
        <taxon>Candidatus Lambdaproteobacteria</taxon>
    </lineage>
</organism>
<dbReference type="InterPro" id="IPR011858">
    <property type="entry name" value="His6/HISN3"/>
</dbReference>
<dbReference type="SUPFAM" id="SSF51366">
    <property type="entry name" value="Ribulose-phoshate binding barrel"/>
    <property type="match status" value="1"/>
</dbReference>
<dbReference type="GO" id="GO:0005737">
    <property type="term" value="C:cytoplasm"/>
    <property type="evidence" value="ECO:0007669"/>
    <property type="project" value="TreeGrafter"/>
</dbReference>
<accession>A0A1F6GG65</accession>
<evidence type="ECO:0000256" key="6">
    <source>
        <dbReference type="RuleBase" id="RU003657"/>
    </source>
</evidence>
<comment type="similarity">
    <text evidence="1 6">Belongs to the HisA/HisF family.</text>
</comment>